<organism evidence="3 4">
    <name type="scientific">Moorena producens PAL-8-15-08-1</name>
    <dbReference type="NCBI Taxonomy" id="1458985"/>
    <lineage>
        <taxon>Bacteria</taxon>
        <taxon>Bacillati</taxon>
        <taxon>Cyanobacteriota</taxon>
        <taxon>Cyanophyceae</taxon>
        <taxon>Coleofasciculales</taxon>
        <taxon>Coleofasciculaceae</taxon>
        <taxon>Moorena</taxon>
    </lineage>
</organism>
<protein>
    <submittedName>
        <fullName evidence="3">ADP-ribose pyrophosphatase</fullName>
    </submittedName>
</protein>
<dbReference type="GO" id="GO:0006754">
    <property type="term" value="P:ATP biosynthetic process"/>
    <property type="evidence" value="ECO:0007669"/>
    <property type="project" value="TreeGrafter"/>
</dbReference>
<dbReference type="EMBL" id="CP017599">
    <property type="protein sequence ID" value="AOX00132.1"/>
    <property type="molecule type" value="Genomic_DNA"/>
</dbReference>
<dbReference type="InterPro" id="IPR015797">
    <property type="entry name" value="NUDIX_hydrolase-like_dom_sf"/>
</dbReference>
<dbReference type="PANTHER" id="PTHR21340:SF0">
    <property type="entry name" value="BIS(5'-NUCLEOSYL)-TETRAPHOSPHATASE [ASYMMETRICAL]"/>
    <property type="match status" value="1"/>
</dbReference>
<dbReference type="PROSITE" id="PS00893">
    <property type="entry name" value="NUDIX_BOX"/>
    <property type="match status" value="1"/>
</dbReference>
<sequence>MIIDETWYQRPPGVSEATSAGGIVARRWEQQIYIALVQEGNRLEYVLPKGHVEPGESFLEAAEREISEEAGLNDLKFIAELGVKERLDFAKQCWKKTYYFLFITDQIDGTPTDPHLSYQLRWFPIDELPTLFWPEQQELIKTNSRLIQKSLGIE</sequence>
<dbReference type="InterPro" id="IPR020084">
    <property type="entry name" value="NUDIX_hydrolase_CS"/>
</dbReference>
<name>A0A1D8TR58_9CYAN</name>
<dbReference type="Proteomes" id="UP000177870">
    <property type="component" value="Chromosome"/>
</dbReference>
<feature type="domain" description="Nudix hydrolase" evidence="2">
    <location>
        <begin position="15"/>
        <end position="145"/>
    </location>
</feature>
<dbReference type="GO" id="GO:0004081">
    <property type="term" value="F:bis(5'-nucleosyl)-tetraphosphatase (asymmetrical) activity"/>
    <property type="evidence" value="ECO:0007669"/>
    <property type="project" value="TreeGrafter"/>
</dbReference>
<gene>
    <name evidence="3" type="ORF">BJP34_12340</name>
</gene>
<evidence type="ECO:0000259" key="2">
    <source>
        <dbReference type="PROSITE" id="PS51462"/>
    </source>
</evidence>
<evidence type="ECO:0000313" key="3">
    <source>
        <dbReference type="EMBL" id="AOX00132.1"/>
    </source>
</evidence>
<dbReference type="AlphaFoldDB" id="A0A1D8TR58"/>
<keyword evidence="1" id="KW-0378">Hydrolase</keyword>
<dbReference type="PROSITE" id="PS51462">
    <property type="entry name" value="NUDIX"/>
    <property type="match status" value="1"/>
</dbReference>
<dbReference type="STRING" id="1458985.BJP34_12340"/>
<dbReference type="InterPro" id="IPR000086">
    <property type="entry name" value="NUDIX_hydrolase_dom"/>
</dbReference>
<dbReference type="KEGG" id="mpro:BJP34_12340"/>
<dbReference type="PANTHER" id="PTHR21340">
    <property type="entry name" value="DIADENOSINE 5,5-P1,P4-TETRAPHOSPHATE PYROPHOSPHOHYDROLASE MUTT"/>
    <property type="match status" value="1"/>
</dbReference>
<evidence type="ECO:0000313" key="4">
    <source>
        <dbReference type="Proteomes" id="UP000177870"/>
    </source>
</evidence>
<accession>A0A1D8TR58</accession>
<dbReference type="SUPFAM" id="SSF55811">
    <property type="entry name" value="Nudix"/>
    <property type="match status" value="1"/>
</dbReference>
<evidence type="ECO:0000256" key="1">
    <source>
        <dbReference type="ARBA" id="ARBA00022801"/>
    </source>
</evidence>
<reference evidence="4" key="1">
    <citation type="submission" date="2016-10" db="EMBL/GenBank/DDBJ databases">
        <title>Comparative genomics uncovers the prolific and rare metabolic potential of the cyanobacterial genus Moorea.</title>
        <authorList>
            <person name="Leao T."/>
            <person name="Castelao G."/>
            <person name="Korobeynikov A."/>
            <person name="Monroe E.A."/>
            <person name="Podell S."/>
            <person name="Glukhov E."/>
            <person name="Allen E."/>
            <person name="Gerwick W.H."/>
            <person name="Gerwick L."/>
        </authorList>
    </citation>
    <scope>NUCLEOTIDE SEQUENCE [LARGE SCALE GENOMIC DNA]</scope>
    <source>
        <strain evidence="4">PAL-8-15-08-1</strain>
    </source>
</reference>
<dbReference type="InterPro" id="IPR051325">
    <property type="entry name" value="Nudix_hydrolase_domain"/>
</dbReference>
<dbReference type="GO" id="GO:0006167">
    <property type="term" value="P:AMP biosynthetic process"/>
    <property type="evidence" value="ECO:0007669"/>
    <property type="project" value="TreeGrafter"/>
</dbReference>
<dbReference type="RefSeq" id="WP_070392602.1">
    <property type="nucleotide sequence ID" value="NZ_CP017599.1"/>
</dbReference>
<dbReference type="Gene3D" id="3.90.79.10">
    <property type="entry name" value="Nucleoside Triphosphate Pyrophosphohydrolase"/>
    <property type="match status" value="1"/>
</dbReference>
<dbReference type="OrthoDB" id="9761969at2"/>
<proteinExistence type="predicted"/>
<dbReference type="Pfam" id="PF00293">
    <property type="entry name" value="NUDIX"/>
    <property type="match status" value="1"/>
</dbReference>